<name>A0A1E5TBU3_9FLAO</name>
<dbReference type="OrthoDB" id="9803627at2"/>
<evidence type="ECO:0000259" key="1">
    <source>
        <dbReference type="Pfam" id="PF04230"/>
    </source>
</evidence>
<organism evidence="2 3">
    <name type="scientific">Flavivirga aquatica</name>
    <dbReference type="NCBI Taxonomy" id="1849968"/>
    <lineage>
        <taxon>Bacteria</taxon>
        <taxon>Pseudomonadati</taxon>
        <taxon>Bacteroidota</taxon>
        <taxon>Flavobacteriia</taxon>
        <taxon>Flavobacteriales</taxon>
        <taxon>Flavobacteriaceae</taxon>
        <taxon>Flavivirga</taxon>
    </lineage>
</organism>
<proteinExistence type="predicted"/>
<evidence type="ECO:0000313" key="2">
    <source>
        <dbReference type="EMBL" id="OEK08845.1"/>
    </source>
</evidence>
<dbReference type="EMBL" id="MDJD01000028">
    <property type="protein sequence ID" value="OEK08845.1"/>
    <property type="molecule type" value="Genomic_DNA"/>
</dbReference>
<evidence type="ECO:0000313" key="3">
    <source>
        <dbReference type="Proteomes" id="UP000095713"/>
    </source>
</evidence>
<feature type="domain" description="Polysaccharide pyruvyl transferase" evidence="1">
    <location>
        <begin position="18"/>
        <end position="198"/>
    </location>
</feature>
<dbReference type="Pfam" id="PF04230">
    <property type="entry name" value="PS_pyruv_trans"/>
    <property type="match status" value="1"/>
</dbReference>
<dbReference type="STRING" id="1849968.A8C32_00790"/>
<sequence length="269" mass="30945">MIIRLHWWKEFRADKLQNYGDLMSKYLVEKFSKKKVFATRDPLNKILKKIIKPYYIVIGSVIGAANKNAIVWGSGIITKNQDVGKATFLAVRGPKTRKRLITLGYNVPEVYGDPAILLPNFIKSKGVKKYDIGIIPHFVDYNLVFKLFQNNPQIKVINLLTNSVEKTTEQILECKQIISSSLHGVIVGHAYRISSIWVKFLDNLSGDDVKFYDYFESMNINYKKVISIHPKALNEEKINTLFSNNKAILLPEIEMFQTRQKELLNSCPF</sequence>
<dbReference type="InterPro" id="IPR007345">
    <property type="entry name" value="Polysacch_pyruvyl_Trfase"/>
</dbReference>
<dbReference type="RefSeq" id="WP_069829526.1">
    <property type="nucleotide sequence ID" value="NZ_MDJD01000028.1"/>
</dbReference>
<keyword evidence="3" id="KW-1185">Reference proteome</keyword>
<protein>
    <recommendedName>
        <fullName evidence="1">Polysaccharide pyruvyl transferase domain-containing protein</fullName>
    </recommendedName>
</protein>
<comment type="caution">
    <text evidence="2">The sequence shown here is derived from an EMBL/GenBank/DDBJ whole genome shotgun (WGS) entry which is preliminary data.</text>
</comment>
<dbReference type="AlphaFoldDB" id="A0A1E5TBU3"/>
<accession>A0A1E5TBU3</accession>
<reference evidence="2 3" key="1">
    <citation type="submission" date="2016-05" db="EMBL/GenBank/DDBJ databases">
        <title>Draft Genome Sequence of Algibacter sp. Strain SK-16 Isolated from the Surface Water of Aburatsubo Inlet.</title>
        <authorList>
            <person name="Wong S.-K."/>
            <person name="Yoshizawa S."/>
            <person name="Nakajima Y."/>
            <person name="Ogura Y."/>
            <person name="Tetsuya H."/>
            <person name="Hamasaki K."/>
        </authorList>
    </citation>
    <scope>NUCLEOTIDE SEQUENCE [LARGE SCALE GENOMIC DNA]</scope>
    <source>
        <strain evidence="2 3">SK-16</strain>
    </source>
</reference>
<gene>
    <name evidence="2" type="ORF">A8C32_00790</name>
</gene>
<dbReference type="Proteomes" id="UP000095713">
    <property type="component" value="Unassembled WGS sequence"/>
</dbReference>